<evidence type="ECO:0000313" key="6">
    <source>
        <dbReference type="Proteomes" id="UP000001591"/>
    </source>
</evidence>
<dbReference type="SMART" id="SM00530">
    <property type="entry name" value="HTH_XRE"/>
    <property type="match status" value="1"/>
</dbReference>
<dbReference type="eggNOG" id="COG2944">
    <property type="taxonomic scope" value="Bacteria"/>
</dbReference>
<dbReference type="PROSITE" id="PS50943">
    <property type="entry name" value="HTH_CROC1"/>
    <property type="match status" value="1"/>
</dbReference>
<dbReference type="Gene3D" id="1.10.260.40">
    <property type="entry name" value="lambda repressor-like DNA-binding domains"/>
    <property type="match status" value="1"/>
</dbReference>
<dbReference type="InterPro" id="IPR001387">
    <property type="entry name" value="Cro/C1-type_HTH"/>
</dbReference>
<dbReference type="AlphaFoldDB" id="B6IPE3"/>
<dbReference type="PANTHER" id="PTHR36511">
    <property type="entry name" value="MERR FAMILY BACTERIAL REGULATORY PROTEIN"/>
    <property type="match status" value="1"/>
</dbReference>
<keyword evidence="2 5" id="KW-0238">DNA-binding</keyword>
<dbReference type="GO" id="GO:0003677">
    <property type="term" value="F:DNA binding"/>
    <property type="evidence" value="ECO:0007669"/>
    <property type="project" value="UniProtKB-KW"/>
</dbReference>
<reference evidence="5 6" key="1">
    <citation type="journal article" date="2010" name="BMC Genomics">
        <title>Metabolic flexibility revealed in the genome of the cyst-forming alpha-1 proteobacterium Rhodospirillum centenum.</title>
        <authorList>
            <person name="Lu Y.K."/>
            <person name="Marden J."/>
            <person name="Han M."/>
            <person name="Swingley W.D."/>
            <person name="Mastrian S.D."/>
            <person name="Chowdhury S.R."/>
            <person name="Hao J."/>
            <person name="Helmy T."/>
            <person name="Kim S."/>
            <person name="Kurdoglu A.A."/>
            <person name="Matthies H.J."/>
            <person name="Rollo D."/>
            <person name="Stothard P."/>
            <person name="Blankenship R.E."/>
            <person name="Bauer C.E."/>
            <person name="Touchman J.W."/>
        </authorList>
    </citation>
    <scope>NUCLEOTIDE SEQUENCE [LARGE SCALE GENOMIC DNA]</scope>
    <source>
        <strain evidence="6">ATCC 51521 / SW</strain>
    </source>
</reference>
<dbReference type="HOGENOM" id="CLU_144725_3_0_5"/>
<name>B6IPE3_RHOCS</name>
<dbReference type="STRING" id="414684.RC1_2258"/>
<dbReference type="InterPro" id="IPR010982">
    <property type="entry name" value="Lambda_DNA-bd_dom_sf"/>
</dbReference>
<evidence type="ECO:0000256" key="3">
    <source>
        <dbReference type="ARBA" id="ARBA00023163"/>
    </source>
</evidence>
<evidence type="ECO:0000313" key="5">
    <source>
        <dbReference type="EMBL" id="ACI99645.1"/>
    </source>
</evidence>
<proteinExistence type="predicted"/>
<organism evidence="5 6">
    <name type="scientific">Rhodospirillum centenum (strain ATCC 51521 / SW)</name>
    <dbReference type="NCBI Taxonomy" id="414684"/>
    <lineage>
        <taxon>Bacteria</taxon>
        <taxon>Pseudomonadati</taxon>
        <taxon>Pseudomonadota</taxon>
        <taxon>Alphaproteobacteria</taxon>
        <taxon>Rhodospirillales</taxon>
        <taxon>Rhodospirillaceae</taxon>
        <taxon>Rhodospirillum</taxon>
    </lineage>
</organism>
<keyword evidence="6" id="KW-1185">Reference proteome</keyword>
<dbReference type="EMBL" id="CP000613">
    <property type="protein sequence ID" value="ACI99645.1"/>
    <property type="molecule type" value="Genomic_DNA"/>
</dbReference>
<dbReference type="InterPro" id="IPR032758">
    <property type="entry name" value="MqsA/HigA-2"/>
</dbReference>
<evidence type="ECO:0000256" key="2">
    <source>
        <dbReference type="ARBA" id="ARBA00023125"/>
    </source>
</evidence>
<dbReference type="InterPro" id="IPR052359">
    <property type="entry name" value="HTH-type_reg/antitoxin"/>
</dbReference>
<evidence type="ECO:0000259" key="4">
    <source>
        <dbReference type="PROSITE" id="PS50943"/>
    </source>
</evidence>
<dbReference type="Proteomes" id="UP000001591">
    <property type="component" value="Chromosome"/>
</dbReference>
<evidence type="ECO:0000256" key="1">
    <source>
        <dbReference type="ARBA" id="ARBA00023015"/>
    </source>
</evidence>
<gene>
    <name evidence="5" type="ordered locus">RC1_2258</name>
</gene>
<dbReference type="KEGG" id="rce:RC1_2258"/>
<keyword evidence="3" id="KW-0804">Transcription</keyword>
<sequence>MLNSVTAGRTVAVELPRVEDAAALVDSLRGLGVAAVRRTAPPAPDVRRVRERLGLTQREFAATFGIELGTLRNWEQNRNPPDAPGRLLLRVLERHPEIVAEAAEETAADA</sequence>
<dbReference type="SUPFAM" id="SSF47413">
    <property type="entry name" value="lambda repressor-like DNA-binding domains"/>
    <property type="match status" value="1"/>
</dbReference>
<protein>
    <submittedName>
        <fullName evidence="5">DNA-binding protein, putative</fullName>
    </submittedName>
</protein>
<dbReference type="PANTHER" id="PTHR36511:SF4">
    <property type="entry name" value="ANTITOXIN MQSA"/>
    <property type="match status" value="1"/>
</dbReference>
<keyword evidence="1" id="KW-0805">Transcription regulation</keyword>
<feature type="domain" description="HTH cro/C1-type" evidence="4">
    <location>
        <begin position="46"/>
        <end position="99"/>
    </location>
</feature>
<dbReference type="CDD" id="cd00093">
    <property type="entry name" value="HTH_XRE"/>
    <property type="match status" value="1"/>
</dbReference>
<accession>B6IPE3</accession>
<dbReference type="Pfam" id="PF15731">
    <property type="entry name" value="MqsA_antitoxin"/>
    <property type="match status" value="1"/>
</dbReference>